<dbReference type="RefSeq" id="WP_285669824.1">
    <property type="nucleotide sequence ID" value="NZ_BSYI01000002.1"/>
</dbReference>
<dbReference type="Proteomes" id="UP001239909">
    <property type="component" value="Unassembled WGS sequence"/>
</dbReference>
<name>A0ABQ6LFL1_9RHOB</name>
<dbReference type="EMBL" id="BSYI01000002">
    <property type="protein sequence ID" value="GMG81191.1"/>
    <property type="molecule type" value="Genomic_DNA"/>
</dbReference>
<organism evidence="1 2">
    <name type="scientific">Paralimibaculum aggregatum</name>
    <dbReference type="NCBI Taxonomy" id="3036245"/>
    <lineage>
        <taxon>Bacteria</taxon>
        <taxon>Pseudomonadati</taxon>
        <taxon>Pseudomonadota</taxon>
        <taxon>Alphaproteobacteria</taxon>
        <taxon>Rhodobacterales</taxon>
        <taxon>Paracoccaceae</taxon>
        <taxon>Paralimibaculum</taxon>
    </lineage>
</organism>
<proteinExistence type="predicted"/>
<evidence type="ECO:0000313" key="1">
    <source>
        <dbReference type="EMBL" id="GMG81191.1"/>
    </source>
</evidence>
<protein>
    <recommendedName>
        <fullName evidence="3">DUF4150 domain-containing protein</fullName>
    </recommendedName>
</protein>
<keyword evidence="2" id="KW-1185">Reference proteome</keyword>
<evidence type="ECO:0000313" key="2">
    <source>
        <dbReference type="Proteomes" id="UP001239909"/>
    </source>
</evidence>
<evidence type="ECO:0008006" key="3">
    <source>
        <dbReference type="Google" id="ProtNLM"/>
    </source>
</evidence>
<sequence>MFGKSVMGGSGGGLPDVCVRPSAPTPVPIPYPDAAVAIASGAVMAPSRQFTGWVKGFRSTAADHAKAAKLLTGALARLTAFGFRMGTAIDEVNAVLQRIAEQHAAQKKILKDAEKMCAEVDKGFQKLEKLMKSGDAKAHETAKIVLIAKGVALNAQLGALEAIDRRLTREQAALDKALKAVSALA</sequence>
<gene>
    <name evidence="1" type="ORF">LNKW23_04030</name>
</gene>
<reference evidence="1 2" key="1">
    <citation type="submission" date="2023-04" db="EMBL/GenBank/DDBJ databases">
        <title>Marinoamorphus aggregata gen. nov., sp. Nov., isolate from tissue of brittle star Ophioplocus japonicus.</title>
        <authorList>
            <person name="Kawano K."/>
            <person name="Sawayama S."/>
            <person name="Nakagawa S."/>
        </authorList>
    </citation>
    <scope>NUCLEOTIDE SEQUENCE [LARGE SCALE GENOMIC DNA]</scope>
    <source>
        <strain evidence="1 2">NKW23</strain>
    </source>
</reference>
<comment type="caution">
    <text evidence="1">The sequence shown here is derived from an EMBL/GenBank/DDBJ whole genome shotgun (WGS) entry which is preliminary data.</text>
</comment>
<accession>A0ABQ6LFL1</accession>